<dbReference type="InterPro" id="IPR005829">
    <property type="entry name" value="Sugar_transporter_CS"/>
</dbReference>
<keyword evidence="4" id="KW-0813">Transport</keyword>
<comment type="function">
    <text evidence="1">Resistance to tetracycline by an active tetracycline efflux. This is an energy-dependent process that decreases the accumulation of the antibiotic in whole cells. This protein functions as a metal-tetracycline/H(+) antiporter.</text>
</comment>
<feature type="transmembrane region" description="Helical" evidence="8">
    <location>
        <begin position="390"/>
        <end position="411"/>
    </location>
</feature>
<dbReference type="EMBL" id="AY862435">
    <property type="protein sequence ID" value="AAW51465.1"/>
    <property type="molecule type" value="Genomic_DNA"/>
</dbReference>
<dbReference type="Gene3D" id="1.20.1250.20">
    <property type="entry name" value="MFS general substrate transporter like domains"/>
    <property type="match status" value="1"/>
</dbReference>
<comment type="similarity">
    <text evidence="3">Belongs to the major facilitator superfamily. TCR/Tet family.</text>
</comment>
<feature type="transmembrane region" description="Helical" evidence="8">
    <location>
        <begin position="125"/>
        <end position="142"/>
    </location>
</feature>
<feature type="transmembrane region" description="Helical" evidence="8">
    <location>
        <begin position="182"/>
        <end position="202"/>
    </location>
</feature>
<feature type="transmembrane region" description="Helical" evidence="8">
    <location>
        <begin position="30"/>
        <end position="50"/>
    </location>
</feature>
<reference evidence="10" key="1">
    <citation type="journal article" date="2005" name="Antimicrob. Agents Chemother.">
        <title>Plasmid-encoded Tet B tetracycline resistance in Haemophilus parasuis.</title>
        <authorList>
            <person name="Lancashire J.F."/>
            <person name="Terry T.D."/>
            <person name="Blackall P.J."/>
            <person name="Jennings M.P."/>
        </authorList>
    </citation>
    <scope>NUCLEOTIDE SEQUENCE</scope>
    <source>
        <strain evidence="10">HS1543</strain>
        <plasmid evidence="10">pHS-Tet</plasmid>
    </source>
</reference>
<protein>
    <submittedName>
        <fullName evidence="10">TetB</fullName>
    </submittedName>
</protein>
<dbReference type="AlphaFoldDB" id="Q5I236"/>
<dbReference type="PRINTS" id="PR01035">
    <property type="entry name" value="TCRTETA"/>
</dbReference>
<dbReference type="PROSITE" id="PS00216">
    <property type="entry name" value="SUGAR_TRANSPORT_1"/>
    <property type="match status" value="1"/>
</dbReference>
<evidence type="ECO:0000256" key="7">
    <source>
        <dbReference type="ARBA" id="ARBA00023136"/>
    </source>
</evidence>
<dbReference type="PROSITE" id="PS50850">
    <property type="entry name" value="MFS"/>
    <property type="match status" value="1"/>
</dbReference>
<comment type="subcellular location">
    <subcellularLocation>
        <location evidence="2">Membrane</location>
        <topology evidence="2">Multi-pass membrane protein</topology>
    </subcellularLocation>
</comment>
<dbReference type="InterPro" id="IPR001958">
    <property type="entry name" value="Tet-R_TetA/multi-R_MdtG-like"/>
</dbReference>
<feature type="transmembrane region" description="Helical" evidence="8">
    <location>
        <begin position="62"/>
        <end position="84"/>
    </location>
</feature>
<evidence type="ECO:0000313" key="10">
    <source>
        <dbReference type="EMBL" id="AAW51465.1"/>
    </source>
</evidence>
<organism evidence="10">
    <name type="scientific">Glaesserella parasuis</name>
    <name type="common">Haemophilus parasuis</name>
    <dbReference type="NCBI Taxonomy" id="738"/>
    <lineage>
        <taxon>Bacteria</taxon>
        <taxon>Pseudomonadati</taxon>
        <taxon>Pseudomonadota</taxon>
        <taxon>Gammaproteobacteria</taxon>
        <taxon>Pasteurellales</taxon>
        <taxon>Pasteurellaceae</taxon>
        <taxon>Glaesserella</taxon>
    </lineage>
</organism>
<dbReference type="InterPro" id="IPR036259">
    <property type="entry name" value="MFS_trans_sf"/>
</dbReference>
<sequence length="424" mass="46143">MNCEFKLIYCILKIRKVKIEKSEMNSSTKIALVITLFDAMGIGLIMPVLPTLLREFIASEDIANHFGVLLALYALMQVIFAPWLGKMSDRFGRRPVLLLSLIGASLDYLLLAFSSALWMLYLGRLLSGITGATGAVAASVIADTTSASQRVKWFGWLGASFGLGLIAGPIIGGFAGEISPHSPFFIAALLNIVTFLVVMFWFRETKNTRDNTDTEVGVETQSNSVYITLFKTMPILLIIYFSAQLIGQIPTTVWVLFTENRFGWNSMMVGFSLAGLGLLHSVFQAFVAGRIATKWGEKTAVLLGFIADSSAFAFLAFISEGWLVFPVLILLAGGGIALPALQGVMSIQTKSHQQGALQGLLVSLTNATGVIGPLLFAVIYNHSLPIWDGWIWIIGLAFYCIIILLSMTFMLTPQAQGSKQETSA</sequence>
<dbReference type="InterPro" id="IPR020846">
    <property type="entry name" value="MFS_dom"/>
</dbReference>
<feature type="domain" description="Major facilitator superfamily (MFS) profile" evidence="9">
    <location>
        <begin position="27"/>
        <end position="416"/>
    </location>
</feature>
<feature type="transmembrane region" description="Helical" evidence="8">
    <location>
        <begin position="300"/>
        <end position="318"/>
    </location>
</feature>
<dbReference type="Pfam" id="PF07690">
    <property type="entry name" value="MFS_1"/>
    <property type="match status" value="1"/>
</dbReference>
<evidence type="ECO:0000256" key="3">
    <source>
        <dbReference type="ARBA" id="ARBA00007520"/>
    </source>
</evidence>
<evidence type="ECO:0000256" key="6">
    <source>
        <dbReference type="ARBA" id="ARBA00022989"/>
    </source>
</evidence>
<feature type="transmembrane region" description="Helical" evidence="8">
    <location>
        <begin position="154"/>
        <end position="176"/>
    </location>
</feature>
<dbReference type="SUPFAM" id="SSF103473">
    <property type="entry name" value="MFS general substrate transporter"/>
    <property type="match status" value="1"/>
</dbReference>
<keyword evidence="7 8" id="KW-0472">Membrane</keyword>
<dbReference type="GO" id="GO:0016020">
    <property type="term" value="C:membrane"/>
    <property type="evidence" value="ECO:0007669"/>
    <property type="project" value="UniProtKB-SubCell"/>
</dbReference>
<evidence type="ECO:0000256" key="8">
    <source>
        <dbReference type="SAM" id="Phobius"/>
    </source>
</evidence>
<name>Q5I236_GLAPU</name>
<dbReference type="PANTHER" id="PTHR23504:SF15">
    <property type="entry name" value="MAJOR FACILITATOR SUPERFAMILY (MFS) PROFILE DOMAIN-CONTAINING PROTEIN"/>
    <property type="match status" value="1"/>
</dbReference>
<dbReference type="PANTHER" id="PTHR23504">
    <property type="entry name" value="MAJOR FACILITATOR SUPERFAMILY DOMAIN-CONTAINING PROTEIN 10"/>
    <property type="match status" value="1"/>
</dbReference>
<evidence type="ECO:0000256" key="5">
    <source>
        <dbReference type="ARBA" id="ARBA00022692"/>
    </source>
</evidence>
<feature type="transmembrane region" description="Helical" evidence="8">
    <location>
        <begin position="356"/>
        <end position="378"/>
    </location>
</feature>
<feature type="transmembrane region" description="Helical" evidence="8">
    <location>
        <begin position="269"/>
        <end position="288"/>
    </location>
</feature>
<evidence type="ECO:0000259" key="9">
    <source>
        <dbReference type="PROSITE" id="PS50850"/>
    </source>
</evidence>
<dbReference type="CDD" id="cd17388">
    <property type="entry name" value="MFS_TetA"/>
    <property type="match status" value="1"/>
</dbReference>
<keyword evidence="10" id="KW-0614">Plasmid</keyword>
<dbReference type="NCBIfam" id="NF012190">
    <property type="entry name" value="tet_MFS_B"/>
    <property type="match status" value="1"/>
</dbReference>
<dbReference type="NCBIfam" id="NF012174">
    <property type="entry name" value="tet_MFS_A_B_C_D"/>
    <property type="match status" value="1"/>
</dbReference>
<dbReference type="InterPro" id="IPR011701">
    <property type="entry name" value="MFS"/>
</dbReference>
<proteinExistence type="inferred from homology"/>
<dbReference type="GO" id="GO:0022857">
    <property type="term" value="F:transmembrane transporter activity"/>
    <property type="evidence" value="ECO:0007669"/>
    <property type="project" value="InterPro"/>
</dbReference>
<evidence type="ECO:0000256" key="4">
    <source>
        <dbReference type="ARBA" id="ARBA00022448"/>
    </source>
</evidence>
<feature type="transmembrane region" description="Helical" evidence="8">
    <location>
        <begin position="324"/>
        <end position="344"/>
    </location>
</feature>
<keyword evidence="5 8" id="KW-0812">Transmembrane</keyword>
<feature type="transmembrane region" description="Helical" evidence="8">
    <location>
        <begin position="96"/>
        <end position="119"/>
    </location>
</feature>
<gene>
    <name evidence="10" type="primary">tetB</name>
</gene>
<evidence type="ECO:0000256" key="1">
    <source>
        <dbReference type="ARBA" id="ARBA00003279"/>
    </source>
</evidence>
<keyword evidence="6 8" id="KW-1133">Transmembrane helix</keyword>
<geneLocation type="plasmid" evidence="10">
    <name>pHS-Tet</name>
</geneLocation>
<evidence type="ECO:0000256" key="2">
    <source>
        <dbReference type="ARBA" id="ARBA00004141"/>
    </source>
</evidence>
<feature type="transmembrane region" description="Helical" evidence="8">
    <location>
        <begin position="235"/>
        <end position="257"/>
    </location>
</feature>
<accession>Q5I236</accession>